<dbReference type="AlphaFoldDB" id="A0A699TNC3"/>
<accession>A0A699TNC3</accession>
<reference evidence="1" key="1">
    <citation type="journal article" date="2019" name="Sci. Rep.">
        <title>Draft genome of Tanacetum cinerariifolium, the natural source of mosquito coil.</title>
        <authorList>
            <person name="Yamashiro T."/>
            <person name="Shiraishi A."/>
            <person name="Satake H."/>
            <person name="Nakayama K."/>
        </authorList>
    </citation>
    <scope>NUCLEOTIDE SEQUENCE</scope>
</reference>
<proteinExistence type="predicted"/>
<evidence type="ECO:0000313" key="1">
    <source>
        <dbReference type="EMBL" id="GFD10941.1"/>
    </source>
</evidence>
<comment type="caution">
    <text evidence="1">The sequence shown here is derived from an EMBL/GenBank/DDBJ whole genome shotgun (WGS) entry which is preliminary data.</text>
</comment>
<name>A0A699TNC3_TANCI</name>
<protein>
    <submittedName>
        <fullName evidence="1">Uncharacterized protein</fullName>
    </submittedName>
</protein>
<dbReference type="EMBL" id="BKCJ011255817">
    <property type="protein sequence ID" value="GFD10941.1"/>
    <property type="molecule type" value="Genomic_DNA"/>
</dbReference>
<organism evidence="1">
    <name type="scientific">Tanacetum cinerariifolium</name>
    <name type="common">Dalmatian daisy</name>
    <name type="synonym">Chrysanthemum cinerariifolium</name>
    <dbReference type="NCBI Taxonomy" id="118510"/>
    <lineage>
        <taxon>Eukaryota</taxon>
        <taxon>Viridiplantae</taxon>
        <taxon>Streptophyta</taxon>
        <taxon>Embryophyta</taxon>
        <taxon>Tracheophyta</taxon>
        <taxon>Spermatophyta</taxon>
        <taxon>Magnoliopsida</taxon>
        <taxon>eudicotyledons</taxon>
        <taxon>Gunneridae</taxon>
        <taxon>Pentapetalae</taxon>
        <taxon>asterids</taxon>
        <taxon>campanulids</taxon>
        <taxon>Asterales</taxon>
        <taxon>Asteraceae</taxon>
        <taxon>Asteroideae</taxon>
        <taxon>Anthemideae</taxon>
        <taxon>Anthemidinae</taxon>
        <taxon>Tanacetum</taxon>
    </lineage>
</organism>
<sequence length="126" mass="14895">SFQIKINLTAPTLIFPGIEAHGPYSIVGKTDTSLIYLNNKDEKRVMYLVEIVKFCDATLEKVLNEVKLRIFQNKFWKKPPLLGELDLDIMKAYEREITKRLRHHKQIRRWESFVNGRPILPTMKHM</sequence>
<feature type="non-terminal residue" evidence="1">
    <location>
        <position position="1"/>
    </location>
</feature>
<gene>
    <name evidence="1" type="ORF">Tci_882910</name>
</gene>